<dbReference type="EMBL" id="ASPP01006402">
    <property type="protein sequence ID" value="ETO28895.1"/>
    <property type="molecule type" value="Genomic_DNA"/>
</dbReference>
<organism evidence="1 2">
    <name type="scientific">Reticulomyxa filosa</name>
    <dbReference type="NCBI Taxonomy" id="46433"/>
    <lineage>
        <taxon>Eukaryota</taxon>
        <taxon>Sar</taxon>
        <taxon>Rhizaria</taxon>
        <taxon>Retaria</taxon>
        <taxon>Foraminifera</taxon>
        <taxon>Monothalamids</taxon>
        <taxon>Reticulomyxidae</taxon>
        <taxon>Reticulomyxa</taxon>
    </lineage>
</organism>
<evidence type="ECO:0000313" key="2">
    <source>
        <dbReference type="Proteomes" id="UP000023152"/>
    </source>
</evidence>
<comment type="caution">
    <text evidence="1">The sequence shown here is derived from an EMBL/GenBank/DDBJ whole genome shotgun (WGS) entry which is preliminary data.</text>
</comment>
<accession>X6NRJ6</accession>
<keyword evidence="2" id="KW-1185">Reference proteome</keyword>
<dbReference type="AlphaFoldDB" id="X6NRJ6"/>
<gene>
    <name evidence="1" type="ORF">RFI_08233</name>
</gene>
<protein>
    <submittedName>
        <fullName evidence="1">Uncharacterized protein</fullName>
    </submittedName>
</protein>
<dbReference type="Proteomes" id="UP000023152">
    <property type="component" value="Unassembled WGS sequence"/>
</dbReference>
<proteinExistence type="predicted"/>
<name>X6NRJ6_RETFI</name>
<evidence type="ECO:0000313" key="1">
    <source>
        <dbReference type="EMBL" id="ETO28895.1"/>
    </source>
</evidence>
<sequence>MDKIEHSNNNLDQIERTTGSDVTFNIFFNNSVSFSELIQLPSKEELQKQNGQMSFLENSCHYKNNIDFSLLTQFLLPTEVVTSEKDDEWTFKDIMFELQASAP</sequence>
<reference evidence="1 2" key="1">
    <citation type="journal article" date="2013" name="Curr. Biol.">
        <title>The Genome of the Foraminiferan Reticulomyxa filosa.</title>
        <authorList>
            <person name="Glockner G."/>
            <person name="Hulsmann N."/>
            <person name="Schleicher M."/>
            <person name="Noegel A.A."/>
            <person name="Eichinger L."/>
            <person name="Gallinger C."/>
            <person name="Pawlowski J."/>
            <person name="Sierra R."/>
            <person name="Euteneuer U."/>
            <person name="Pillet L."/>
            <person name="Moustafa A."/>
            <person name="Platzer M."/>
            <person name="Groth M."/>
            <person name="Szafranski K."/>
            <person name="Schliwa M."/>
        </authorList>
    </citation>
    <scope>NUCLEOTIDE SEQUENCE [LARGE SCALE GENOMIC DNA]</scope>
</reference>